<evidence type="ECO:0000256" key="5">
    <source>
        <dbReference type="SAM" id="Phobius"/>
    </source>
</evidence>
<dbReference type="OrthoDB" id="5241784at2"/>
<evidence type="ECO:0000256" key="3">
    <source>
        <dbReference type="ARBA" id="ARBA00023012"/>
    </source>
</evidence>
<comment type="caution">
    <text evidence="7">The sequence shown here is derived from an EMBL/GenBank/DDBJ whole genome shotgun (WGS) entry which is preliminary data.</text>
</comment>
<dbReference type="GO" id="GO:0000155">
    <property type="term" value="F:phosphorelay sensor kinase activity"/>
    <property type="evidence" value="ECO:0007669"/>
    <property type="project" value="InterPro"/>
</dbReference>
<dbReference type="PANTHER" id="PTHR24421">
    <property type="entry name" value="NITRATE/NITRITE SENSOR PROTEIN NARX-RELATED"/>
    <property type="match status" value="1"/>
</dbReference>
<feature type="transmembrane region" description="Helical" evidence="5">
    <location>
        <begin position="125"/>
        <end position="143"/>
    </location>
</feature>
<feature type="transmembrane region" description="Helical" evidence="5">
    <location>
        <begin position="98"/>
        <end position="119"/>
    </location>
</feature>
<name>A0A3N6X296_9ACTN</name>
<keyword evidence="2" id="KW-0418">Kinase</keyword>
<evidence type="ECO:0000256" key="1">
    <source>
        <dbReference type="ARBA" id="ARBA00022679"/>
    </source>
</evidence>
<evidence type="ECO:0000313" key="7">
    <source>
        <dbReference type="EMBL" id="RQN08225.1"/>
    </source>
</evidence>
<evidence type="ECO:0000313" key="8">
    <source>
        <dbReference type="Proteomes" id="UP000275225"/>
    </source>
</evidence>
<evidence type="ECO:0000256" key="4">
    <source>
        <dbReference type="SAM" id="MobiDB-lite"/>
    </source>
</evidence>
<proteinExistence type="predicted"/>
<keyword evidence="5" id="KW-1133">Transmembrane helix</keyword>
<dbReference type="Gene3D" id="3.30.565.10">
    <property type="entry name" value="Histidine kinase-like ATPase, C-terminal domain"/>
    <property type="match status" value="1"/>
</dbReference>
<dbReference type="Proteomes" id="UP000275225">
    <property type="component" value="Unassembled WGS sequence"/>
</dbReference>
<keyword evidence="3" id="KW-0902">Two-component regulatory system</keyword>
<dbReference type="AlphaFoldDB" id="A0A3N6X296"/>
<feature type="domain" description="Signal transduction histidine kinase subgroup 3 dimerisation and phosphoacceptor" evidence="6">
    <location>
        <begin position="226"/>
        <end position="292"/>
    </location>
</feature>
<dbReference type="GO" id="GO:0016020">
    <property type="term" value="C:membrane"/>
    <property type="evidence" value="ECO:0007669"/>
    <property type="project" value="InterPro"/>
</dbReference>
<accession>A0A3N6X296</accession>
<keyword evidence="1" id="KW-0808">Transferase</keyword>
<feature type="transmembrane region" description="Helical" evidence="5">
    <location>
        <begin position="182"/>
        <end position="205"/>
    </location>
</feature>
<dbReference type="Pfam" id="PF07730">
    <property type="entry name" value="HisKA_3"/>
    <property type="match status" value="1"/>
</dbReference>
<dbReference type="GO" id="GO:0046983">
    <property type="term" value="F:protein dimerization activity"/>
    <property type="evidence" value="ECO:0007669"/>
    <property type="project" value="InterPro"/>
</dbReference>
<dbReference type="Gene3D" id="1.20.5.1930">
    <property type="match status" value="1"/>
</dbReference>
<gene>
    <name evidence="7" type="ORF">EHW97_07925</name>
</gene>
<keyword evidence="5" id="KW-0812">Transmembrane</keyword>
<evidence type="ECO:0000256" key="2">
    <source>
        <dbReference type="ARBA" id="ARBA00022777"/>
    </source>
</evidence>
<dbReference type="InterPro" id="IPR036890">
    <property type="entry name" value="HATPase_C_sf"/>
</dbReference>
<dbReference type="EMBL" id="RQJX01000008">
    <property type="protein sequence ID" value="RQN08225.1"/>
    <property type="molecule type" value="Genomic_DNA"/>
</dbReference>
<dbReference type="PANTHER" id="PTHR24421:SF63">
    <property type="entry name" value="SENSOR HISTIDINE KINASE DESK"/>
    <property type="match status" value="1"/>
</dbReference>
<keyword evidence="8" id="KW-1185">Reference proteome</keyword>
<feature type="transmembrane region" description="Helical" evidence="5">
    <location>
        <begin position="65"/>
        <end position="86"/>
    </location>
</feature>
<organism evidence="7 8">
    <name type="scientific">Aeromicrobium camelliae</name>
    <dbReference type="NCBI Taxonomy" id="1538144"/>
    <lineage>
        <taxon>Bacteria</taxon>
        <taxon>Bacillati</taxon>
        <taxon>Actinomycetota</taxon>
        <taxon>Actinomycetes</taxon>
        <taxon>Propionibacteriales</taxon>
        <taxon>Nocardioidaceae</taxon>
        <taxon>Aeromicrobium</taxon>
    </lineage>
</organism>
<protein>
    <recommendedName>
        <fullName evidence="6">Signal transduction histidine kinase subgroup 3 dimerisation and phosphoacceptor domain-containing protein</fullName>
    </recommendedName>
</protein>
<feature type="transmembrane region" description="Helical" evidence="5">
    <location>
        <begin position="37"/>
        <end position="59"/>
    </location>
</feature>
<sequence>MSPAPWTTVKTMSPTDLPPAGSRTGRQRDSFTMTWRYNLVSLWMYLAFGSFGALTNAAVRDDIVGWRRVVVVGLVVVLMAWAGYWCRPLIRGRSRRSIPAVAHAVTILGSVLFVVLASWVPAAPIGYLLVPWAAAAVLGLDFSRSNYLSWLFAWAVGLLGLRAVVTLISGDDLEGFFPGEIGGIYILVFFAVFLPAAAWFQLWVWELTIDVRDAGVTRAELARVRERLRFAADLHDIQGHHLQVLALKTELAERLIDRDPERARATIHEAQEIARTALEETRTLAQGYRQVSLRDEIVNAASVLEASGAMVRVDVPDALDDPLLATALREATTNILRHSDASVVEITGALQPPSLRVVNNGVIAPPNGSGSGLASLAERFAARGGSVEFSAVDDRFTLFATAGGTA</sequence>
<reference evidence="7 8" key="1">
    <citation type="submission" date="2018-11" db="EMBL/GenBank/DDBJ databases">
        <authorList>
            <person name="Li F."/>
        </authorList>
    </citation>
    <scope>NUCLEOTIDE SEQUENCE [LARGE SCALE GENOMIC DNA]</scope>
    <source>
        <strain evidence="7 8">YS17T</strain>
    </source>
</reference>
<feature type="region of interest" description="Disordered" evidence="4">
    <location>
        <begin position="1"/>
        <end position="26"/>
    </location>
</feature>
<dbReference type="InterPro" id="IPR011712">
    <property type="entry name" value="Sig_transdc_His_kin_sub3_dim/P"/>
</dbReference>
<feature type="transmembrane region" description="Helical" evidence="5">
    <location>
        <begin position="150"/>
        <end position="170"/>
    </location>
</feature>
<keyword evidence="5" id="KW-0472">Membrane</keyword>
<evidence type="ECO:0000259" key="6">
    <source>
        <dbReference type="Pfam" id="PF07730"/>
    </source>
</evidence>
<dbReference type="InterPro" id="IPR050482">
    <property type="entry name" value="Sensor_HK_TwoCompSys"/>
</dbReference>